<dbReference type="EMBL" id="QRGR01000002">
    <property type="protein sequence ID" value="RDV16867.1"/>
    <property type="molecule type" value="Genomic_DNA"/>
</dbReference>
<comment type="caution">
    <text evidence="2">The sequence shown here is derived from an EMBL/GenBank/DDBJ whole genome shotgun (WGS) entry which is preliminary data.</text>
</comment>
<dbReference type="RefSeq" id="WP_115563808.1">
    <property type="nucleotide sequence ID" value="NZ_QRGR01000002.1"/>
</dbReference>
<dbReference type="AlphaFoldDB" id="A0A3D8LHL3"/>
<feature type="transmembrane region" description="Helical" evidence="1">
    <location>
        <begin position="56"/>
        <end position="74"/>
    </location>
</feature>
<name>A0A3D8LHL3_9BACT</name>
<gene>
    <name evidence="2" type="ORF">DXT99_01775</name>
</gene>
<keyword evidence="3" id="KW-1185">Reference proteome</keyword>
<reference evidence="3" key="1">
    <citation type="submission" date="2018-08" db="EMBL/GenBank/DDBJ databases">
        <authorList>
            <person name="Liu Z.-W."/>
            <person name="Du Z.-J."/>
        </authorList>
    </citation>
    <scope>NUCLEOTIDE SEQUENCE [LARGE SCALE GENOMIC DNA]</scope>
    <source>
        <strain evidence="3">H4X</strain>
    </source>
</reference>
<evidence type="ECO:0000256" key="1">
    <source>
        <dbReference type="SAM" id="Phobius"/>
    </source>
</evidence>
<keyword evidence="1" id="KW-0472">Membrane</keyword>
<evidence type="ECO:0000313" key="3">
    <source>
        <dbReference type="Proteomes" id="UP000256708"/>
    </source>
</evidence>
<evidence type="ECO:0000313" key="2">
    <source>
        <dbReference type="EMBL" id="RDV16867.1"/>
    </source>
</evidence>
<protein>
    <submittedName>
        <fullName evidence="2">Uncharacterized protein</fullName>
    </submittedName>
</protein>
<sequence>MNAKTIFDAMFVASRIVPAKAFFQMSKKAGVLCKELLHLTAGFLIETYLDGNRIKVNPLFAIIAVVIGSALIIAEPCRLSNHSRQAAFPLGGSFP</sequence>
<keyword evidence="1" id="KW-1133">Transmembrane helix</keyword>
<organism evidence="2 3">
    <name type="scientific">Pontibacter diazotrophicus</name>
    <dbReference type="NCBI Taxonomy" id="1400979"/>
    <lineage>
        <taxon>Bacteria</taxon>
        <taxon>Pseudomonadati</taxon>
        <taxon>Bacteroidota</taxon>
        <taxon>Cytophagia</taxon>
        <taxon>Cytophagales</taxon>
        <taxon>Hymenobacteraceae</taxon>
        <taxon>Pontibacter</taxon>
    </lineage>
</organism>
<accession>A0A3D8LHL3</accession>
<keyword evidence="1" id="KW-0812">Transmembrane</keyword>
<proteinExistence type="predicted"/>
<dbReference type="Proteomes" id="UP000256708">
    <property type="component" value="Unassembled WGS sequence"/>
</dbReference>